<dbReference type="EMBL" id="CP060131">
    <property type="protein sequence ID" value="QNG50507.1"/>
    <property type="molecule type" value="Genomic_DNA"/>
</dbReference>
<organism evidence="1 2">
    <name type="scientific">Pseudonocardia petroleophila</name>
    <dbReference type="NCBI Taxonomy" id="37331"/>
    <lineage>
        <taxon>Bacteria</taxon>
        <taxon>Bacillati</taxon>
        <taxon>Actinomycetota</taxon>
        <taxon>Actinomycetes</taxon>
        <taxon>Pseudonocardiales</taxon>
        <taxon>Pseudonocardiaceae</taxon>
        <taxon>Pseudonocardia</taxon>
    </lineage>
</organism>
<gene>
    <name evidence="1" type="ORF">H6H00_20015</name>
</gene>
<protein>
    <submittedName>
        <fullName evidence="1">Uncharacterized protein</fullName>
    </submittedName>
</protein>
<dbReference type="Proteomes" id="UP000515728">
    <property type="component" value="Chromosome"/>
</dbReference>
<evidence type="ECO:0000313" key="2">
    <source>
        <dbReference type="Proteomes" id="UP000515728"/>
    </source>
</evidence>
<keyword evidence="2" id="KW-1185">Reference proteome</keyword>
<name>A0A7G7MCJ6_9PSEU</name>
<dbReference type="AlphaFoldDB" id="A0A7G7MCJ6"/>
<proteinExistence type="predicted"/>
<accession>A0A7G7MCJ6</accession>
<evidence type="ECO:0000313" key="1">
    <source>
        <dbReference type="EMBL" id="QNG50507.1"/>
    </source>
</evidence>
<reference evidence="1 2" key="1">
    <citation type="submission" date="2020-08" db="EMBL/GenBank/DDBJ databases">
        <authorList>
            <person name="Mo P."/>
        </authorList>
    </citation>
    <scope>NUCLEOTIDE SEQUENCE [LARGE SCALE GENOMIC DNA]</scope>
    <source>
        <strain evidence="1 2">CGMCC 4.1532</strain>
    </source>
</reference>
<sequence>MSSSFTVRGTRNGSLVHVTWTDGALTGDPPTVDLLEVQAEIAGTVHDDAHAARAFPALAALPPDPLADPAGAYRLIVHVFDSVRQTEGAVPAPNA</sequence>
<dbReference type="RefSeq" id="WP_185717269.1">
    <property type="nucleotide sequence ID" value="NZ_BAAAWI010000001.1"/>
</dbReference>
<dbReference type="KEGG" id="ppel:H6H00_20015"/>